<organism evidence="2 3">
    <name type="scientific">Pedobacter chinensis</name>
    <dbReference type="NCBI Taxonomy" id="2282421"/>
    <lineage>
        <taxon>Bacteria</taxon>
        <taxon>Pseudomonadati</taxon>
        <taxon>Bacteroidota</taxon>
        <taxon>Sphingobacteriia</taxon>
        <taxon>Sphingobacteriales</taxon>
        <taxon>Sphingobacteriaceae</taxon>
        <taxon>Pedobacter</taxon>
    </lineage>
</organism>
<proteinExistence type="predicted"/>
<name>A0A369PPB0_9SPHI</name>
<keyword evidence="1" id="KW-0812">Transmembrane</keyword>
<comment type="caution">
    <text evidence="2">The sequence shown here is derived from an EMBL/GenBank/DDBJ whole genome shotgun (WGS) entry which is preliminary data.</text>
</comment>
<gene>
    <name evidence="2" type="ORF">DU508_21885</name>
</gene>
<sequence>MIFVVANLSFLPIKQGIIFDISFGMILLILAFGLFTQIFILERYFNGSSDWFGPADSLQSF</sequence>
<dbReference type="EMBL" id="QPKV01000014">
    <property type="protein sequence ID" value="RDC54374.1"/>
    <property type="molecule type" value="Genomic_DNA"/>
</dbReference>
<reference evidence="2 3" key="1">
    <citation type="submission" date="2018-07" db="EMBL/GenBank/DDBJ databases">
        <title>Pedobacter sp. nov., isolated from soil.</title>
        <authorList>
            <person name="Zhou L.Y."/>
            <person name="Du Z.J."/>
        </authorList>
    </citation>
    <scope>NUCLEOTIDE SEQUENCE [LARGE SCALE GENOMIC DNA]</scope>
    <source>
        <strain evidence="2 3">JDX94</strain>
    </source>
</reference>
<dbReference type="AlphaFoldDB" id="A0A369PPB0"/>
<evidence type="ECO:0000313" key="3">
    <source>
        <dbReference type="Proteomes" id="UP000253961"/>
    </source>
</evidence>
<dbReference type="Proteomes" id="UP000253961">
    <property type="component" value="Unassembled WGS sequence"/>
</dbReference>
<keyword evidence="1" id="KW-0472">Membrane</keyword>
<evidence type="ECO:0000313" key="2">
    <source>
        <dbReference type="EMBL" id="RDC54374.1"/>
    </source>
</evidence>
<accession>A0A369PPB0</accession>
<protein>
    <submittedName>
        <fullName evidence="2">Uncharacterized protein</fullName>
    </submittedName>
</protein>
<evidence type="ECO:0000256" key="1">
    <source>
        <dbReference type="SAM" id="Phobius"/>
    </source>
</evidence>
<keyword evidence="3" id="KW-1185">Reference proteome</keyword>
<feature type="transmembrane region" description="Helical" evidence="1">
    <location>
        <begin position="17"/>
        <end position="41"/>
    </location>
</feature>
<keyword evidence="1" id="KW-1133">Transmembrane helix</keyword>